<organism evidence="1 2">
    <name type="scientific">Cimex lectularius</name>
    <name type="common">Bed bug</name>
    <name type="synonym">Acanthia lectularia</name>
    <dbReference type="NCBI Taxonomy" id="79782"/>
    <lineage>
        <taxon>Eukaryota</taxon>
        <taxon>Metazoa</taxon>
        <taxon>Ecdysozoa</taxon>
        <taxon>Arthropoda</taxon>
        <taxon>Hexapoda</taxon>
        <taxon>Insecta</taxon>
        <taxon>Pterygota</taxon>
        <taxon>Neoptera</taxon>
        <taxon>Paraneoptera</taxon>
        <taxon>Hemiptera</taxon>
        <taxon>Heteroptera</taxon>
        <taxon>Panheteroptera</taxon>
        <taxon>Cimicomorpha</taxon>
        <taxon>Cimicidae</taxon>
        <taxon>Cimex</taxon>
    </lineage>
</organism>
<dbReference type="GeneID" id="106668024"/>
<dbReference type="Proteomes" id="UP000494040">
    <property type="component" value="Unassembled WGS sequence"/>
</dbReference>
<name>A0A8I6RY11_CIMLE</name>
<evidence type="ECO:0000313" key="2">
    <source>
        <dbReference type="Proteomes" id="UP000494040"/>
    </source>
</evidence>
<proteinExistence type="predicted"/>
<accession>A0A8I6RY11</accession>
<sequence length="214" mass="24028">MGACFGLFKKRPKKRNVTLHKCVYMRNEDTIELQLLVNADADEMTENEDSSDVWTMSGNLPLNNPYDKLSKVSWGRRKLEKNLITKSEQCLLENLHNEDLEGAQLLPLDAHTLATRALQKRKVSCSSGTPPSSIDLEWENEAVFTHTYKFKSQCNSVVEDVSSNSGCGEASPSDSLEWDPCDPAGMDLETEQLLNEIEQLTNKALNETGDWTNT</sequence>
<reference evidence="1" key="1">
    <citation type="submission" date="2022-01" db="UniProtKB">
        <authorList>
            <consortium name="EnsemblMetazoa"/>
        </authorList>
    </citation>
    <scope>IDENTIFICATION</scope>
</reference>
<dbReference type="RefSeq" id="XP_014251892.1">
    <property type="nucleotide sequence ID" value="XM_014396406.2"/>
</dbReference>
<evidence type="ECO:0000313" key="1">
    <source>
        <dbReference type="EnsemblMetazoa" id="XP_014251892.1"/>
    </source>
</evidence>
<dbReference type="EnsemblMetazoa" id="XM_014396406.2">
    <property type="protein sequence ID" value="XP_014251892.1"/>
    <property type="gene ID" value="LOC106668024"/>
</dbReference>
<dbReference type="OrthoDB" id="6423726at2759"/>
<keyword evidence="2" id="KW-1185">Reference proteome</keyword>
<protein>
    <submittedName>
        <fullName evidence="1">Uncharacterized protein</fullName>
    </submittedName>
</protein>
<dbReference type="KEGG" id="clec:106668024"/>
<dbReference type="AlphaFoldDB" id="A0A8I6RY11"/>